<evidence type="ECO:0000313" key="2">
    <source>
        <dbReference type="Proteomes" id="UP000290407"/>
    </source>
</evidence>
<gene>
    <name evidence="1" type="ORF">EQG79_13835</name>
</gene>
<comment type="caution">
    <text evidence="1">The sequence shown here is derived from an EMBL/GenBank/DDBJ whole genome shotgun (WGS) entry which is preliminary data.</text>
</comment>
<dbReference type="RefSeq" id="WP_129601946.1">
    <property type="nucleotide sequence ID" value="NZ_SBLB01000003.1"/>
</dbReference>
<dbReference type="EMBL" id="SBLB01000003">
    <property type="protein sequence ID" value="RYC69677.1"/>
    <property type="molecule type" value="Genomic_DNA"/>
</dbReference>
<accession>A0A4Q2UJK6</accession>
<name>A0A4Q2UJK6_9BACT</name>
<dbReference type="AlphaFoldDB" id="A0A4Q2UJK6"/>
<sequence length="94" mass="10856">MNSNSLIVLSPQQAEAMLGASVDRIIAEYNQKLIEAQSRERWITLDELARRMSLSEPVVRRWPLPRYEEGAKIVRIKWGDALDYVASKSRINKK</sequence>
<evidence type="ECO:0008006" key="3">
    <source>
        <dbReference type="Google" id="ProtNLM"/>
    </source>
</evidence>
<organism evidence="1 2">
    <name type="scientific">Spirosoma sordidisoli</name>
    <dbReference type="NCBI Taxonomy" id="2502893"/>
    <lineage>
        <taxon>Bacteria</taxon>
        <taxon>Pseudomonadati</taxon>
        <taxon>Bacteroidota</taxon>
        <taxon>Cytophagia</taxon>
        <taxon>Cytophagales</taxon>
        <taxon>Cytophagaceae</taxon>
        <taxon>Spirosoma</taxon>
    </lineage>
</organism>
<dbReference type="Proteomes" id="UP000290407">
    <property type="component" value="Unassembled WGS sequence"/>
</dbReference>
<evidence type="ECO:0000313" key="1">
    <source>
        <dbReference type="EMBL" id="RYC69677.1"/>
    </source>
</evidence>
<reference evidence="1 2" key="1">
    <citation type="submission" date="2019-01" db="EMBL/GenBank/DDBJ databases">
        <title>Spirosoma flava sp. nov., a propanil-degrading bacterium isolated from herbicide-contaminated soil.</title>
        <authorList>
            <person name="Zhang L."/>
            <person name="Jiang J.-D."/>
        </authorList>
    </citation>
    <scope>NUCLEOTIDE SEQUENCE [LARGE SCALE GENOMIC DNA]</scope>
    <source>
        <strain evidence="1 2">TY50</strain>
    </source>
</reference>
<proteinExistence type="predicted"/>
<protein>
    <recommendedName>
        <fullName evidence="3">DNA-binding protein</fullName>
    </recommendedName>
</protein>
<keyword evidence="2" id="KW-1185">Reference proteome</keyword>